<evidence type="ECO:0000313" key="2">
    <source>
        <dbReference type="EMBL" id="KAK9093545.1"/>
    </source>
</evidence>
<proteinExistence type="predicted"/>
<feature type="region of interest" description="Disordered" evidence="1">
    <location>
        <begin position="1"/>
        <end position="47"/>
    </location>
</feature>
<comment type="caution">
    <text evidence="2">The sequence shown here is derived from an EMBL/GenBank/DDBJ whole genome shotgun (WGS) entry which is preliminary data.</text>
</comment>
<reference evidence="2 3" key="1">
    <citation type="submission" date="2024-01" db="EMBL/GenBank/DDBJ databases">
        <title>Genome assemblies of Stephania.</title>
        <authorList>
            <person name="Yang L."/>
        </authorList>
    </citation>
    <scope>NUCLEOTIDE SEQUENCE [LARGE SCALE GENOMIC DNA]</scope>
    <source>
        <strain evidence="2">YNDBR</strain>
        <tissue evidence="2">Leaf</tissue>
    </source>
</reference>
<name>A0AAP0EJY1_9MAGN</name>
<protein>
    <submittedName>
        <fullName evidence="2">Uncharacterized protein</fullName>
    </submittedName>
</protein>
<feature type="compositionally biased region" description="Basic and acidic residues" evidence="1">
    <location>
        <begin position="35"/>
        <end position="47"/>
    </location>
</feature>
<evidence type="ECO:0000256" key="1">
    <source>
        <dbReference type="SAM" id="MobiDB-lite"/>
    </source>
</evidence>
<dbReference type="Proteomes" id="UP001420932">
    <property type="component" value="Unassembled WGS sequence"/>
</dbReference>
<dbReference type="EMBL" id="JBBNAF010000012">
    <property type="protein sequence ID" value="KAK9093545.1"/>
    <property type="molecule type" value="Genomic_DNA"/>
</dbReference>
<accession>A0AAP0EJY1</accession>
<dbReference type="AlphaFoldDB" id="A0AAP0EJY1"/>
<organism evidence="2 3">
    <name type="scientific">Stephania yunnanensis</name>
    <dbReference type="NCBI Taxonomy" id="152371"/>
    <lineage>
        <taxon>Eukaryota</taxon>
        <taxon>Viridiplantae</taxon>
        <taxon>Streptophyta</taxon>
        <taxon>Embryophyta</taxon>
        <taxon>Tracheophyta</taxon>
        <taxon>Spermatophyta</taxon>
        <taxon>Magnoliopsida</taxon>
        <taxon>Ranunculales</taxon>
        <taxon>Menispermaceae</taxon>
        <taxon>Menispermoideae</taxon>
        <taxon>Cissampelideae</taxon>
        <taxon>Stephania</taxon>
    </lineage>
</organism>
<keyword evidence="3" id="KW-1185">Reference proteome</keyword>
<sequence>MDGADLSQQQQPPPPHDRQQPPQIDPVDPLQQGDNVERETQEWLTRDEQLVDNEEFYEQEKPLYLKDIENVDRSYETKKAKVSLDHFSYVKVMLSDVCRGPLWHKLFHSMTIGVWPKNTKDDPEWDT</sequence>
<gene>
    <name evidence="2" type="ORF">Syun_028456</name>
</gene>
<evidence type="ECO:0000313" key="3">
    <source>
        <dbReference type="Proteomes" id="UP001420932"/>
    </source>
</evidence>